<dbReference type="AlphaFoldDB" id="A0AAV9DIJ4"/>
<proteinExistence type="predicted"/>
<organism evidence="1 2">
    <name type="scientific">Acorus calamus</name>
    <name type="common">Sweet flag</name>
    <dbReference type="NCBI Taxonomy" id="4465"/>
    <lineage>
        <taxon>Eukaryota</taxon>
        <taxon>Viridiplantae</taxon>
        <taxon>Streptophyta</taxon>
        <taxon>Embryophyta</taxon>
        <taxon>Tracheophyta</taxon>
        <taxon>Spermatophyta</taxon>
        <taxon>Magnoliopsida</taxon>
        <taxon>Liliopsida</taxon>
        <taxon>Acoraceae</taxon>
        <taxon>Acorus</taxon>
    </lineage>
</organism>
<protein>
    <submittedName>
        <fullName evidence="1">Uncharacterized protein</fullName>
    </submittedName>
</protein>
<reference evidence="1" key="1">
    <citation type="journal article" date="2023" name="Nat. Commun.">
        <title>Diploid and tetraploid genomes of Acorus and the evolution of monocots.</title>
        <authorList>
            <person name="Ma L."/>
            <person name="Liu K.W."/>
            <person name="Li Z."/>
            <person name="Hsiao Y.Y."/>
            <person name="Qi Y."/>
            <person name="Fu T."/>
            <person name="Tang G.D."/>
            <person name="Zhang D."/>
            <person name="Sun W.H."/>
            <person name="Liu D.K."/>
            <person name="Li Y."/>
            <person name="Chen G.Z."/>
            <person name="Liu X.D."/>
            <person name="Liao X.Y."/>
            <person name="Jiang Y.T."/>
            <person name="Yu X."/>
            <person name="Hao Y."/>
            <person name="Huang J."/>
            <person name="Zhao X.W."/>
            <person name="Ke S."/>
            <person name="Chen Y.Y."/>
            <person name="Wu W.L."/>
            <person name="Hsu J.L."/>
            <person name="Lin Y.F."/>
            <person name="Huang M.D."/>
            <person name="Li C.Y."/>
            <person name="Huang L."/>
            <person name="Wang Z.W."/>
            <person name="Zhao X."/>
            <person name="Zhong W.Y."/>
            <person name="Peng D.H."/>
            <person name="Ahmad S."/>
            <person name="Lan S."/>
            <person name="Zhang J.S."/>
            <person name="Tsai W.C."/>
            <person name="Van de Peer Y."/>
            <person name="Liu Z.J."/>
        </authorList>
    </citation>
    <scope>NUCLEOTIDE SEQUENCE</scope>
    <source>
        <strain evidence="1">CP</strain>
    </source>
</reference>
<evidence type="ECO:0000313" key="1">
    <source>
        <dbReference type="EMBL" id="KAK1300875.1"/>
    </source>
</evidence>
<dbReference type="Proteomes" id="UP001180020">
    <property type="component" value="Unassembled WGS sequence"/>
</dbReference>
<name>A0AAV9DIJ4_ACOCL</name>
<sequence length="148" mass="15783">MTPLLALPLSSKTILKKTQRGGPTSSGAARMAVPTPCAWRAAGIGGGVAEAVSVERSEHCGMDVVASPSGDQFVVEHGPEHGIAAGVREGRRGCLEDPLAHVEPHAVRFLLRIWRGPASTTACISFPQLWQRPRVCMSVFATLQLYNK</sequence>
<accession>A0AAV9DIJ4</accession>
<keyword evidence="2" id="KW-1185">Reference proteome</keyword>
<dbReference type="EMBL" id="JAUJYO010000013">
    <property type="protein sequence ID" value="KAK1300875.1"/>
    <property type="molecule type" value="Genomic_DNA"/>
</dbReference>
<gene>
    <name evidence="1" type="ORF">QJS10_CPB13g00613</name>
</gene>
<comment type="caution">
    <text evidence="1">The sequence shown here is derived from an EMBL/GenBank/DDBJ whole genome shotgun (WGS) entry which is preliminary data.</text>
</comment>
<reference evidence="1" key="2">
    <citation type="submission" date="2023-06" db="EMBL/GenBank/DDBJ databases">
        <authorList>
            <person name="Ma L."/>
            <person name="Liu K.-W."/>
            <person name="Li Z."/>
            <person name="Hsiao Y.-Y."/>
            <person name="Qi Y."/>
            <person name="Fu T."/>
            <person name="Tang G."/>
            <person name="Zhang D."/>
            <person name="Sun W.-H."/>
            <person name="Liu D.-K."/>
            <person name="Li Y."/>
            <person name="Chen G.-Z."/>
            <person name="Liu X.-D."/>
            <person name="Liao X.-Y."/>
            <person name="Jiang Y.-T."/>
            <person name="Yu X."/>
            <person name="Hao Y."/>
            <person name="Huang J."/>
            <person name="Zhao X.-W."/>
            <person name="Ke S."/>
            <person name="Chen Y.-Y."/>
            <person name="Wu W.-L."/>
            <person name="Hsu J.-L."/>
            <person name="Lin Y.-F."/>
            <person name="Huang M.-D."/>
            <person name="Li C.-Y."/>
            <person name="Huang L."/>
            <person name="Wang Z.-W."/>
            <person name="Zhao X."/>
            <person name="Zhong W.-Y."/>
            <person name="Peng D.-H."/>
            <person name="Ahmad S."/>
            <person name="Lan S."/>
            <person name="Zhang J.-S."/>
            <person name="Tsai W.-C."/>
            <person name="Van De Peer Y."/>
            <person name="Liu Z.-J."/>
        </authorList>
    </citation>
    <scope>NUCLEOTIDE SEQUENCE</scope>
    <source>
        <strain evidence="1">CP</strain>
        <tissue evidence="1">Leaves</tissue>
    </source>
</reference>
<evidence type="ECO:0000313" key="2">
    <source>
        <dbReference type="Proteomes" id="UP001180020"/>
    </source>
</evidence>